<dbReference type="STRING" id="29364.SAMN04487772_11124"/>
<dbReference type="EMBL" id="FOHN01000011">
    <property type="protein sequence ID" value="SET22284.1"/>
    <property type="molecule type" value="Genomic_DNA"/>
</dbReference>
<evidence type="ECO:0000259" key="3">
    <source>
        <dbReference type="Pfam" id="PF25087"/>
    </source>
</evidence>
<evidence type="ECO:0000313" key="4">
    <source>
        <dbReference type="EMBL" id="SET22284.1"/>
    </source>
</evidence>
<dbReference type="InterPro" id="IPR011004">
    <property type="entry name" value="Trimer_LpxA-like_sf"/>
</dbReference>
<reference evidence="4 5" key="1">
    <citation type="submission" date="2016-10" db="EMBL/GenBank/DDBJ databases">
        <authorList>
            <person name="de Groot N.N."/>
        </authorList>
    </citation>
    <scope>NUCLEOTIDE SEQUENCE [LARGE SCALE GENOMIC DNA]</scope>
    <source>
        <strain evidence="4 5">DSM 1801</strain>
    </source>
</reference>
<dbReference type="AlphaFoldDB" id="A0A1I0CSG0"/>
<dbReference type="InterPro" id="IPR056729">
    <property type="entry name" value="GMPPB_C"/>
</dbReference>
<keyword evidence="2" id="KW-0012">Acyltransferase</keyword>
<accession>A0A1I0CSG0</accession>
<dbReference type="Proteomes" id="UP000199800">
    <property type="component" value="Unassembled WGS sequence"/>
</dbReference>
<name>A0A1I0CSG0_9FIRM</name>
<dbReference type="PANTHER" id="PTHR43584:SF8">
    <property type="entry name" value="N-ACETYLMURAMATE ALPHA-1-PHOSPHATE URIDYLYLTRANSFERASE"/>
    <property type="match status" value="1"/>
</dbReference>
<protein>
    <submittedName>
        <fullName evidence="4">Transferase hexapeptide (Six repeat-containing protein)</fullName>
    </submittedName>
</protein>
<sequence length="223" mass="24012">MGISDVTVDSLFDLEQTIAADLFKGQAYPWKVLPLIKDYIMALGSQLSFDEYELAGDNVWIAKSATVAPTATIQGPAIICKDAEIRHCAFIRGNAIVGEHCVVGNSTELKNVILFNYVQVPHYNYVGDSILGYRSHMGAGSITSNVKSDKTLVSIKCDGKNTQTGLKKVGAFLGDYVEVGCNSVLNPGTVIGRNSNVYPLSSVRGCIPANSIYKKASEVVNKK</sequence>
<dbReference type="PANTHER" id="PTHR43584">
    <property type="entry name" value="NUCLEOTIDYL TRANSFERASE"/>
    <property type="match status" value="1"/>
</dbReference>
<keyword evidence="5" id="KW-1185">Reference proteome</keyword>
<evidence type="ECO:0000256" key="2">
    <source>
        <dbReference type="ARBA" id="ARBA00023315"/>
    </source>
</evidence>
<evidence type="ECO:0000313" key="5">
    <source>
        <dbReference type="Proteomes" id="UP000199800"/>
    </source>
</evidence>
<dbReference type="SUPFAM" id="SSF51161">
    <property type="entry name" value="Trimeric LpxA-like enzymes"/>
    <property type="match status" value="1"/>
</dbReference>
<dbReference type="InterPro" id="IPR050065">
    <property type="entry name" value="GlmU-like"/>
</dbReference>
<dbReference type="GO" id="GO:0016779">
    <property type="term" value="F:nucleotidyltransferase activity"/>
    <property type="evidence" value="ECO:0007669"/>
    <property type="project" value="UniProtKB-ARBA"/>
</dbReference>
<dbReference type="GO" id="GO:0016746">
    <property type="term" value="F:acyltransferase activity"/>
    <property type="evidence" value="ECO:0007669"/>
    <property type="project" value="UniProtKB-KW"/>
</dbReference>
<feature type="domain" description="Mannose-1-phosphate guanyltransferase C-terminal" evidence="3">
    <location>
        <begin position="73"/>
        <end position="145"/>
    </location>
</feature>
<proteinExistence type="predicted"/>
<dbReference type="CDD" id="cd05636">
    <property type="entry name" value="LbH_G1P_TT_C_like"/>
    <property type="match status" value="1"/>
</dbReference>
<gene>
    <name evidence="4" type="ORF">SAMN04487772_11124</name>
</gene>
<keyword evidence="1 4" id="KW-0808">Transferase</keyword>
<dbReference type="RefSeq" id="WP_330387243.1">
    <property type="nucleotide sequence ID" value="NZ_FOHN01000011.1"/>
</dbReference>
<dbReference type="Pfam" id="PF25087">
    <property type="entry name" value="GMPPB_C"/>
    <property type="match status" value="1"/>
</dbReference>
<evidence type="ECO:0000256" key="1">
    <source>
        <dbReference type="ARBA" id="ARBA00022679"/>
    </source>
</evidence>
<dbReference type="Gene3D" id="2.160.10.10">
    <property type="entry name" value="Hexapeptide repeat proteins"/>
    <property type="match status" value="1"/>
</dbReference>
<organism evidence="4 5">
    <name type="scientific">[Clostridium] polysaccharolyticum</name>
    <dbReference type="NCBI Taxonomy" id="29364"/>
    <lineage>
        <taxon>Bacteria</taxon>
        <taxon>Bacillati</taxon>
        <taxon>Bacillota</taxon>
        <taxon>Clostridia</taxon>
        <taxon>Lachnospirales</taxon>
        <taxon>Lachnospiraceae</taxon>
    </lineage>
</organism>